<evidence type="ECO:0000259" key="10">
    <source>
        <dbReference type="PROSITE" id="PS51186"/>
    </source>
</evidence>
<comment type="function">
    <text evidence="9">Catalyzes the formation of N(4)-acetylcytidine (ac(4)C) at the wobble position of tRNA(Met), by using acetyl-CoA as an acetyl donor and ATP (or GTP).</text>
</comment>
<dbReference type="GO" id="GO:0005737">
    <property type="term" value="C:cytoplasm"/>
    <property type="evidence" value="ECO:0007669"/>
    <property type="project" value="UniProtKB-SubCell"/>
</dbReference>
<evidence type="ECO:0000256" key="5">
    <source>
        <dbReference type="ARBA" id="ARBA00022741"/>
    </source>
</evidence>
<evidence type="ECO:0000256" key="9">
    <source>
        <dbReference type="HAMAP-Rule" id="MF_01886"/>
    </source>
</evidence>
<dbReference type="EMBL" id="SMFT01000002">
    <property type="protein sequence ID" value="TCJ98409.1"/>
    <property type="molecule type" value="Genomic_DNA"/>
</dbReference>
<dbReference type="SUPFAM" id="SSF55729">
    <property type="entry name" value="Acyl-CoA N-acyltransferases (Nat)"/>
    <property type="match status" value="1"/>
</dbReference>
<dbReference type="GO" id="GO:0005524">
    <property type="term" value="F:ATP binding"/>
    <property type="evidence" value="ECO:0007669"/>
    <property type="project" value="UniProtKB-UniRule"/>
</dbReference>
<evidence type="ECO:0000256" key="8">
    <source>
        <dbReference type="ARBA" id="ARBA00023315"/>
    </source>
</evidence>
<dbReference type="HAMAP" id="MF_01886">
    <property type="entry name" value="tRNA_acetyltr_TmcA"/>
    <property type="match status" value="1"/>
</dbReference>
<evidence type="ECO:0000313" key="12">
    <source>
        <dbReference type="Proteomes" id="UP000294702"/>
    </source>
</evidence>
<dbReference type="InterPro" id="IPR024914">
    <property type="entry name" value="tRNA_acetyltr_TmcA"/>
</dbReference>
<dbReference type="AlphaFoldDB" id="A0A4R1FXH5"/>
<dbReference type="Pfam" id="PF13718">
    <property type="entry name" value="GNAT_acetyltr_2"/>
    <property type="match status" value="2"/>
</dbReference>
<dbReference type="Pfam" id="PF17176">
    <property type="entry name" value="tRNA_bind_3"/>
    <property type="match status" value="1"/>
</dbReference>
<dbReference type="Gene3D" id="3.40.50.11040">
    <property type="match status" value="1"/>
</dbReference>
<keyword evidence="7 9" id="KW-0694">RNA-binding</keyword>
<accession>A0A4R1FXH5</accession>
<dbReference type="Pfam" id="PF08351">
    <property type="entry name" value="TmcA_N"/>
    <property type="match status" value="1"/>
</dbReference>
<keyword evidence="1 9" id="KW-0963">Cytoplasm</keyword>
<keyword evidence="2 9" id="KW-0820">tRNA-binding</keyword>
<dbReference type="InterPro" id="IPR032672">
    <property type="entry name" value="TmcA/NAT10/Kre33"/>
</dbReference>
<feature type="binding site" evidence="9">
    <location>
        <position position="167"/>
    </location>
    <ligand>
        <name>ATP</name>
        <dbReference type="ChEBI" id="CHEBI:30616"/>
    </ligand>
</feature>
<dbReference type="InterPro" id="IPR027417">
    <property type="entry name" value="P-loop_NTPase"/>
</dbReference>
<protein>
    <recommendedName>
        <fullName evidence="9">tRNA(Met) cytidine acetyltransferase TmcA</fullName>
        <ecNumber evidence="9">2.3.1.193</ecNumber>
    </recommendedName>
</protein>
<organism evidence="11 12">
    <name type="scientific">Volucribacter psittacicida</name>
    <dbReference type="NCBI Taxonomy" id="203482"/>
    <lineage>
        <taxon>Bacteria</taxon>
        <taxon>Pseudomonadati</taxon>
        <taxon>Pseudomonadota</taxon>
        <taxon>Gammaproteobacteria</taxon>
        <taxon>Pasteurellales</taxon>
        <taxon>Pasteurellaceae</taxon>
        <taxon>Volucribacter</taxon>
    </lineage>
</organism>
<comment type="caution">
    <text evidence="11">The sequence shown here is derived from an EMBL/GenBank/DDBJ whole genome shotgun (WGS) entry which is preliminary data.</text>
</comment>
<keyword evidence="3 9" id="KW-0808">Transferase</keyword>
<dbReference type="GO" id="GO:1904812">
    <property type="term" value="P:rRNA acetylation involved in maturation of SSU-rRNA"/>
    <property type="evidence" value="ECO:0007669"/>
    <property type="project" value="TreeGrafter"/>
</dbReference>
<feature type="binding site" evidence="9">
    <location>
        <position position="313"/>
    </location>
    <ligand>
        <name>ATP</name>
        <dbReference type="ChEBI" id="CHEBI:30616"/>
    </ligand>
</feature>
<dbReference type="InterPro" id="IPR000182">
    <property type="entry name" value="GNAT_dom"/>
</dbReference>
<dbReference type="InterPro" id="IPR013562">
    <property type="entry name" value="TmcA/NAT10_N"/>
</dbReference>
<dbReference type="PANTHER" id="PTHR10925:SF5">
    <property type="entry name" value="RNA CYTIDINE ACETYLTRANSFERASE"/>
    <property type="match status" value="1"/>
</dbReference>
<evidence type="ECO:0000313" key="11">
    <source>
        <dbReference type="EMBL" id="TCJ98409.1"/>
    </source>
</evidence>
<comment type="similarity">
    <text evidence="9">Belongs to the TmcA family.</text>
</comment>
<evidence type="ECO:0000256" key="3">
    <source>
        <dbReference type="ARBA" id="ARBA00022679"/>
    </source>
</evidence>
<dbReference type="InterPro" id="IPR007807">
    <property type="entry name" value="TcmA/NAT10_helicase"/>
</dbReference>
<dbReference type="PANTHER" id="PTHR10925">
    <property type="entry name" value="N-ACETYLTRANSFERASE 10"/>
    <property type="match status" value="1"/>
</dbReference>
<dbReference type="InterPro" id="IPR033442">
    <property type="entry name" value="TmcA_tRNA_bind"/>
</dbReference>
<dbReference type="InterPro" id="IPR038321">
    <property type="entry name" value="TmcA_C_sf"/>
</dbReference>
<evidence type="ECO:0000256" key="6">
    <source>
        <dbReference type="ARBA" id="ARBA00022840"/>
    </source>
</evidence>
<dbReference type="GO" id="GO:0000049">
    <property type="term" value="F:tRNA binding"/>
    <property type="evidence" value="ECO:0007669"/>
    <property type="project" value="UniProtKB-UniRule"/>
</dbReference>
<keyword evidence="6 9" id="KW-0067">ATP-binding</keyword>
<dbReference type="GO" id="GO:0051392">
    <property type="term" value="F:tRNA cytidine N4-acetyltransferase activity"/>
    <property type="evidence" value="ECO:0007669"/>
    <property type="project" value="UniProtKB-UniRule"/>
</dbReference>
<sequence length="645" mass="74114">MLARSLYILDLPKKAEIPPHFISHFIQDNLDEVLWIGDTLIFPAIKFVPFSQTRNLLGQEFSLIIYDGRQQLHLESLAIVSGTLKAGGAVLMLVENWQSWQQQPDKDSLRWHSATYPVSAVNFRQYFKQCYDEIFHANFILTENLPHRAMLSPHRARLPHKRATEPQQAIIEQILLQQAKYYVVTAKRGRGKSALAGLLANHLTSPIYITAANKSAVNILQKFCQKTLQFIAPDELARQLTLTPQKFAQAWLLVDEATRLPLQILHKLSGHFQHILFTTTVDGYEGTGQGFLLKFLPNLEGKSQVFHLDFPLRWREQDPLEGFVNKLLLLNEKPTPLPIKPIIPSQVKLIPCSQRELIAKSNNIEQFYRLLAQAHYRTTPIDLRRLFDGDQQQFWLAKQQEQIVGGIWGIFEGGMKDNLLIQQILQGTRRPKGNLVAQLLCFQQQLPSACQLRSLRISRIALQPEYQQQGIGSALLQQLQQQCLSPSVNALKGLDYLSVSFGYQARLAQFWQQAGFELVYLGEHKEASTGYYNAIAIYPLSEQGKQLCQQAQSFFRRDIGLQSHPLSLYFGQMPLDWRLCPQDQQSLQNFAQWHRTFYAALPAIQRLILQHQDQSLALLLKQKDNYSQKQWLSLMRDKVRQYIAL</sequence>
<dbReference type="Gene3D" id="3.40.630.30">
    <property type="match status" value="1"/>
</dbReference>
<keyword evidence="5 9" id="KW-0547">Nucleotide-binding</keyword>
<name>A0A4R1FXH5_9PAST</name>
<dbReference type="EC" id="2.3.1.193" evidence="9"/>
<feature type="domain" description="N-acetyltransferase" evidence="10">
    <location>
        <begin position="352"/>
        <end position="538"/>
    </location>
</feature>
<evidence type="ECO:0000256" key="4">
    <source>
        <dbReference type="ARBA" id="ARBA00022694"/>
    </source>
</evidence>
<dbReference type="Proteomes" id="UP000294702">
    <property type="component" value="Unassembled WGS sequence"/>
</dbReference>
<comment type="caution">
    <text evidence="9">Lacks conserved residue(s) required for the propagation of feature annotation.</text>
</comment>
<gene>
    <name evidence="9" type="primary">tmcA</name>
    <name evidence="11" type="ORF">EV694_0810</name>
</gene>
<dbReference type="Gene3D" id="1.20.120.890">
    <property type="entry name" value="tRNA(Met) cytidine acetyltransferase, tail domain"/>
    <property type="match status" value="1"/>
</dbReference>
<dbReference type="SUPFAM" id="SSF52540">
    <property type="entry name" value="P-loop containing nucleoside triphosphate hydrolases"/>
    <property type="match status" value="1"/>
</dbReference>
<dbReference type="GO" id="GO:1990883">
    <property type="term" value="F:18S rRNA cytidine N-acetyltransferase activity"/>
    <property type="evidence" value="ECO:0007669"/>
    <property type="project" value="TreeGrafter"/>
</dbReference>
<reference evidence="11 12" key="1">
    <citation type="submission" date="2019-03" db="EMBL/GenBank/DDBJ databases">
        <title>Genomic Encyclopedia of Type Strains, Phase IV (KMG-IV): sequencing the most valuable type-strain genomes for metagenomic binning, comparative biology and taxonomic classification.</title>
        <authorList>
            <person name="Goeker M."/>
        </authorList>
    </citation>
    <scope>NUCLEOTIDE SEQUENCE [LARGE SCALE GENOMIC DNA]</scope>
    <source>
        <strain evidence="11 12">DSM 15534</strain>
    </source>
</reference>
<keyword evidence="8 9" id="KW-0012">Acyltransferase</keyword>
<evidence type="ECO:0000256" key="7">
    <source>
        <dbReference type="ARBA" id="ARBA00022884"/>
    </source>
</evidence>
<dbReference type="Pfam" id="PF05127">
    <property type="entry name" value="NAT10_TcmA_helicase"/>
    <property type="match status" value="1"/>
</dbReference>
<evidence type="ECO:0000256" key="1">
    <source>
        <dbReference type="ARBA" id="ARBA00022490"/>
    </source>
</evidence>
<keyword evidence="12" id="KW-1185">Reference proteome</keyword>
<dbReference type="Gene3D" id="3.40.50.300">
    <property type="entry name" value="P-loop containing nucleotide triphosphate hydrolases"/>
    <property type="match status" value="1"/>
</dbReference>
<comment type="subcellular location">
    <subcellularLocation>
        <location evidence="9">Cytoplasm</location>
    </subcellularLocation>
</comment>
<dbReference type="InterPro" id="IPR016181">
    <property type="entry name" value="Acyl_CoA_acyltransferase"/>
</dbReference>
<proteinExistence type="inferred from homology"/>
<keyword evidence="4 9" id="KW-0819">tRNA processing</keyword>
<evidence type="ECO:0000256" key="2">
    <source>
        <dbReference type="ARBA" id="ARBA00022555"/>
    </source>
</evidence>
<comment type="catalytic activity">
    <reaction evidence="9">
        <text>cytidine(34) in elongator tRNA(Met) + acetyl-CoA + ATP + H2O = N(4)-acetylcytidine(34) in elongator tRNA(Met) + ADP + phosphate + CoA + H(+)</text>
        <dbReference type="Rhea" id="RHEA:43788"/>
        <dbReference type="Rhea" id="RHEA-COMP:10693"/>
        <dbReference type="Rhea" id="RHEA-COMP:10694"/>
        <dbReference type="ChEBI" id="CHEBI:15377"/>
        <dbReference type="ChEBI" id="CHEBI:15378"/>
        <dbReference type="ChEBI" id="CHEBI:30616"/>
        <dbReference type="ChEBI" id="CHEBI:43474"/>
        <dbReference type="ChEBI" id="CHEBI:57287"/>
        <dbReference type="ChEBI" id="CHEBI:57288"/>
        <dbReference type="ChEBI" id="CHEBI:74900"/>
        <dbReference type="ChEBI" id="CHEBI:82748"/>
        <dbReference type="ChEBI" id="CHEBI:456216"/>
        <dbReference type="EC" id="2.3.1.193"/>
    </reaction>
</comment>
<dbReference type="GO" id="GO:0051391">
    <property type="term" value="P:tRNA acetylation"/>
    <property type="evidence" value="ECO:0007669"/>
    <property type="project" value="UniProtKB-UniRule"/>
</dbReference>
<dbReference type="GO" id="GO:0002101">
    <property type="term" value="P:tRNA wobble cytosine modification"/>
    <property type="evidence" value="ECO:0007669"/>
    <property type="project" value="UniProtKB-UniRule"/>
</dbReference>
<dbReference type="PROSITE" id="PS51186">
    <property type="entry name" value="GNAT"/>
    <property type="match status" value="1"/>
</dbReference>